<dbReference type="OrthoDB" id="208058at2"/>
<feature type="chain" id="PRO_5021876099" evidence="3">
    <location>
        <begin position="23"/>
        <end position="415"/>
    </location>
</feature>
<dbReference type="EMBL" id="CP036271">
    <property type="protein sequence ID" value="QDT52091.1"/>
    <property type="molecule type" value="Genomic_DNA"/>
</dbReference>
<feature type="compositionally biased region" description="Low complexity" evidence="2">
    <location>
        <begin position="319"/>
        <end position="334"/>
    </location>
</feature>
<evidence type="ECO:0000313" key="4">
    <source>
        <dbReference type="EMBL" id="QDT52091.1"/>
    </source>
</evidence>
<sequence length="415" mass="44513" precursor="true">MLARRLLVAAALTLAASSSASAQIVGHSPGPRTRFEWNTNRPYSGGWNYSGGRGGGISIGIGVGVPFGYNYYAPYAAYGGPVIVPPYGYGYGYSAFPPSTAGYGYVPGPVFTAPFPPQIIPPPNPLDPVDELEARFNERNREQPIPLADRLPVLKPSTPEQQQRSLRHMATADQQFKMGHYAGAALEYRRAIADAEDLPDNYFGLGICLAAQRRYSDAVQQWKYGLTLDPTWPSRGESLAALFGEANQFEKQSLLNRVSEYVRLDPRDPERIFLLGVLVHFDGDRTNARTLFESATRVAGNEPWLTAFLSADSNQNIANVPGNAAPAPGTVPPGKSVPPAVDPNAGGSTIPAPPPANVNRSRTNAPSNSLPPASLNPQDAQPIPRRQDASPPPADDTGPPEKFPALQAPKPPTDI</sequence>
<dbReference type="AlphaFoldDB" id="A0A517S7I0"/>
<feature type="repeat" description="TPR" evidence="1">
    <location>
        <begin position="199"/>
        <end position="232"/>
    </location>
</feature>
<dbReference type="InterPro" id="IPR019734">
    <property type="entry name" value="TPR_rpt"/>
</dbReference>
<feature type="region of interest" description="Disordered" evidence="2">
    <location>
        <begin position="319"/>
        <end position="415"/>
    </location>
</feature>
<organism evidence="4 5">
    <name type="scientific">Caulifigura coniformis</name>
    <dbReference type="NCBI Taxonomy" id="2527983"/>
    <lineage>
        <taxon>Bacteria</taxon>
        <taxon>Pseudomonadati</taxon>
        <taxon>Planctomycetota</taxon>
        <taxon>Planctomycetia</taxon>
        <taxon>Planctomycetales</taxon>
        <taxon>Planctomycetaceae</taxon>
        <taxon>Caulifigura</taxon>
    </lineage>
</organism>
<evidence type="ECO:0000313" key="5">
    <source>
        <dbReference type="Proteomes" id="UP000315700"/>
    </source>
</evidence>
<evidence type="ECO:0000256" key="2">
    <source>
        <dbReference type="SAM" id="MobiDB-lite"/>
    </source>
</evidence>
<dbReference type="SUPFAM" id="SSF48452">
    <property type="entry name" value="TPR-like"/>
    <property type="match status" value="1"/>
</dbReference>
<name>A0A517S7I0_9PLAN</name>
<dbReference type="PROSITE" id="PS50005">
    <property type="entry name" value="TPR"/>
    <property type="match status" value="1"/>
</dbReference>
<gene>
    <name evidence="4" type="ORF">Pan44_00990</name>
</gene>
<dbReference type="KEGG" id="ccos:Pan44_00990"/>
<dbReference type="Gene3D" id="1.25.40.10">
    <property type="entry name" value="Tetratricopeptide repeat domain"/>
    <property type="match status" value="1"/>
</dbReference>
<keyword evidence="3" id="KW-0732">Signal</keyword>
<evidence type="ECO:0000256" key="3">
    <source>
        <dbReference type="SAM" id="SignalP"/>
    </source>
</evidence>
<accession>A0A517S7I0</accession>
<feature type="compositionally biased region" description="Low complexity" evidence="2">
    <location>
        <begin position="364"/>
        <end position="377"/>
    </location>
</feature>
<feature type="signal peptide" evidence="3">
    <location>
        <begin position="1"/>
        <end position="22"/>
    </location>
</feature>
<dbReference type="InterPro" id="IPR011990">
    <property type="entry name" value="TPR-like_helical_dom_sf"/>
</dbReference>
<keyword evidence="5" id="KW-1185">Reference proteome</keyword>
<proteinExistence type="predicted"/>
<dbReference type="Proteomes" id="UP000315700">
    <property type="component" value="Chromosome"/>
</dbReference>
<evidence type="ECO:0000256" key="1">
    <source>
        <dbReference type="PROSITE-ProRule" id="PRU00339"/>
    </source>
</evidence>
<dbReference type="RefSeq" id="WP_145026145.1">
    <property type="nucleotide sequence ID" value="NZ_CP036271.1"/>
</dbReference>
<reference evidence="4 5" key="1">
    <citation type="submission" date="2019-02" db="EMBL/GenBank/DDBJ databases">
        <title>Deep-cultivation of Planctomycetes and their phenomic and genomic characterization uncovers novel biology.</title>
        <authorList>
            <person name="Wiegand S."/>
            <person name="Jogler M."/>
            <person name="Boedeker C."/>
            <person name="Pinto D."/>
            <person name="Vollmers J."/>
            <person name="Rivas-Marin E."/>
            <person name="Kohn T."/>
            <person name="Peeters S.H."/>
            <person name="Heuer A."/>
            <person name="Rast P."/>
            <person name="Oberbeckmann S."/>
            <person name="Bunk B."/>
            <person name="Jeske O."/>
            <person name="Meyerdierks A."/>
            <person name="Storesund J.E."/>
            <person name="Kallscheuer N."/>
            <person name="Luecker S."/>
            <person name="Lage O.M."/>
            <person name="Pohl T."/>
            <person name="Merkel B.J."/>
            <person name="Hornburger P."/>
            <person name="Mueller R.-W."/>
            <person name="Bruemmer F."/>
            <person name="Labrenz M."/>
            <person name="Spormann A.M."/>
            <person name="Op den Camp H."/>
            <person name="Overmann J."/>
            <person name="Amann R."/>
            <person name="Jetten M.S.M."/>
            <person name="Mascher T."/>
            <person name="Medema M.H."/>
            <person name="Devos D.P."/>
            <person name="Kaster A.-K."/>
            <person name="Ovreas L."/>
            <person name="Rohde M."/>
            <person name="Galperin M.Y."/>
            <person name="Jogler C."/>
        </authorList>
    </citation>
    <scope>NUCLEOTIDE SEQUENCE [LARGE SCALE GENOMIC DNA]</scope>
    <source>
        <strain evidence="4 5">Pan44</strain>
    </source>
</reference>
<protein>
    <submittedName>
        <fullName evidence="4">Tetratricopeptide repeat protein</fullName>
    </submittedName>
</protein>
<keyword evidence="1" id="KW-0802">TPR repeat</keyword>
<dbReference type="InParanoid" id="A0A517S7I0"/>